<sequence length="625" mass="70615">MSLIGAEPFTFVIHYYNMKKVQLTFLLMMATILLLAVFEGYWLHKLYKDEYAGLRKEVDVSFRETMNKLQLGRFEKDTALVGEVFTTTLTTKKNNTSFQSDESVKKNPQPSAFIYRSISPSDVLKQIPADSIESVTVHKGAASGFSFKGAPNPALIELIMKQSKNAIDSARKIVISVDSTFQDDFSGKSFQKSSGITISIKSKDTASLNLLRDSVAKLSGKVFTMPMLRAAKTLEERMRRTDSARFTRIFTPKADSVFQFQSPVRKTQSSPIIRFLSSNKTINDSIPVKVVDSAYRVELNKTNKRLKFSIQFESFKDSSQKIWNLKRDSSDAVMTDKVFVGYTTPYAYQARFEDTNMYVLSKMQMQIGGSLLVLLLVAGSFIVLYRNLLAQQRLAEIKNDFISNITHELKTPIATVGVAIEALRNFNAIQSPERTKEYLDISAAELQRLSLLVDKVLKLSMFEKQQIELNKEPFDLKELMNENLKIMKLQFDKQKANVVFTNSDHSFMLEADKLHITSVIYNLLDNALKYSKSNAQIKVNLEMADPRTMVLRVSDNGVGIAPQYQGKIFDKFFRVPTGDKHNIKGYGLGLSYVAEVIKSHHGSISVESEPEKGSTFTVRLPVNDK</sequence>
<keyword evidence="5" id="KW-0597">Phosphoprotein</keyword>
<evidence type="ECO:0000259" key="13">
    <source>
        <dbReference type="PROSITE" id="PS50109"/>
    </source>
</evidence>
<keyword evidence="9" id="KW-0067">ATP-binding</keyword>
<dbReference type="PANTHER" id="PTHR43547">
    <property type="entry name" value="TWO-COMPONENT HISTIDINE KINASE"/>
    <property type="match status" value="1"/>
</dbReference>
<evidence type="ECO:0000256" key="2">
    <source>
        <dbReference type="ARBA" id="ARBA00004236"/>
    </source>
</evidence>
<dbReference type="SUPFAM" id="SSF47384">
    <property type="entry name" value="Homodimeric domain of signal transducing histidine kinase"/>
    <property type="match status" value="1"/>
</dbReference>
<evidence type="ECO:0000256" key="9">
    <source>
        <dbReference type="ARBA" id="ARBA00022840"/>
    </source>
</evidence>
<comment type="catalytic activity">
    <reaction evidence="1">
        <text>ATP + protein L-histidine = ADP + protein N-phospho-L-histidine.</text>
        <dbReference type="EC" id="2.7.13.3"/>
    </reaction>
</comment>
<dbReference type="EC" id="2.7.13.3" evidence="3"/>
<keyword evidence="12" id="KW-1133">Transmembrane helix</keyword>
<dbReference type="SMART" id="SM00387">
    <property type="entry name" value="HATPase_c"/>
    <property type="match status" value="1"/>
</dbReference>
<evidence type="ECO:0000256" key="3">
    <source>
        <dbReference type="ARBA" id="ARBA00012438"/>
    </source>
</evidence>
<evidence type="ECO:0000256" key="7">
    <source>
        <dbReference type="ARBA" id="ARBA00022741"/>
    </source>
</evidence>
<name>A0AAT9GJV9_9BACT</name>
<dbReference type="Pfam" id="PF02518">
    <property type="entry name" value="HATPase_c"/>
    <property type="match status" value="1"/>
</dbReference>
<keyword evidence="10" id="KW-0902">Two-component regulatory system</keyword>
<evidence type="ECO:0000256" key="6">
    <source>
        <dbReference type="ARBA" id="ARBA00022679"/>
    </source>
</evidence>
<dbReference type="Gene3D" id="1.10.287.130">
    <property type="match status" value="1"/>
</dbReference>
<dbReference type="InterPro" id="IPR036890">
    <property type="entry name" value="HATPase_C_sf"/>
</dbReference>
<organism evidence="14">
    <name type="scientific">Sediminibacterium sp. KACHI17</name>
    <dbReference type="NCBI Taxonomy" id="1751071"/>
    <lineage>
        <taxon>Bacteria</taxon>
        <taxon>Pseudomonadati</taxon>
        <taxon>Bacteroidota</taxon>
        <taxon>Chitinophagia</taxon>
        <taxon>Chitinophagales</taxon>
        <taxon>Chitinophagaceae</taxon>
        <taxon>Sediminibacterium</taxon>
    </lineage>
</organism>
<evidence type="ECO:0000256" key="4">
    <source>
        <dbReference type="ARBA" id="ARBA00022475"/>
    </source>
</evidence>
<dbReference type="InterPro" id="IPR005467">
    <property type="entry name" value="His_kinase_dom"/>
</dbReference>
<feature type="transmembrane region" description="Helical" evidence="12">
    <location>
        <begin position="23"/>
        <end position="43"/>
    </location>
</feature>
<dbReference type="SMART" id="SM00388">
    <property type="entry name" value="HisKA"/>
    <property type="match status" value="1"/>
</dbReference>
<evidence type="ECO:0000256" key="1">
    <source>
        <dbReference type="ARBA" id="ARBA00000085"/>
    </source>
</evidence>
<dbReference type="InterPro" id="IPR003661">
    <property type="entry name" value="HisK_dim/P_dom"/>
</dbReference>
<dbReference type="EMBL" id="AP029612">
    <property type="protein sequence ID" value="BFG70762.1"/>
    <property type="molecule type" value="Genomic_DNA"/>
</dbReference>
<dbReference type="PROSITE" id="PS50109">
    <property type="entry name" value="HIS_KIN"/>
    <property type="match status" value="1"/>
</dbReference>
<gene>
    <name evidence="14" type="ORF">KACHI17_16430</name>
</gene>
<evidence type="ECO:0000256" key="10">
    <source>
        <dbReference type="ARBA" id="ARBA00023012"/>
    </source>
</evidence>
<dbReference type="Gene3D" id="3.30.565.10">
    <property type="entry name" value="Histidine kinase-like ATPase, C-terminal domain"/>
    <property type="match status" value="1"/>
</dbReference>
<dbReference type="GO" id="GO:0000155">
    <property type="term" value="F:phosphorelay sensor kinase activity"/>
    <property type="evidence" value="ECO:0007669"/>
    <property type="project" value="InterPro"/>
</dbReference>
<dbReference type="AlphaFoldDB" id="A0AAT9GJV9"/>
<keyword evidence="4" id="KW-1003">Cell membrane</keyword>
<dbReference type="CDD" id="cd00082">
    <property type="entry name" value="HisKA"/>
    <property type="match status" value="1"/>
</dbReference>
<dbReference type="GO" id="GO:0005524">
    <property type="term" value="F:ATP binding"/>
    <property type="evidence" value="ECO:0007669"/>
    <property type="project" value="UniProtKB-KW"/>
</dbReference>
<dbReference type="InterPro" id="IPR036097">
    <property type="entry name" value="HisK_dim/P_sf"/>
</dbReference>
<evidence type="ECO:0000256" key="8">
    <source>
        <dbReference type="ARBA" id="ARBA00022777"/>
    </source>
</evidence>
<dbReference type="InterPro" id="IPR003594">
    <property type="entry name" value="HATPase_dom"/>
</dbReference>
<feature type="domain" description="Histidine kinase" evidence="13">
    <location>
        <begin position="404"/>
        <end position="624"/>
    </location>
</feature>
<evidence type="ECO:0000256" key="5">
    <source>
        <dbReference type="ARBA" id="ARBA00022553"/>
    </source>
</evidence>
<dbReference type="FunFam" id="3.30.565.10:FF:000023">
    <property type="entry name" value="PAS domain-containing sensor histidine kinase"/>
    <property type="match status" value="1"/>
</dbReference>
<keyword evidence="12" id="KW-0812">Transmembrane</keyword>
<keyword evidence="8" id="KW-0418">Kinase</keyword>
<dbReference type="Pfam" id="PF00512">
    <property type="entry name" value="HisKA"/>
    <property type="match status" value="1"/>
</dbReference>
<dbReference type="PANTHER" id="PTHR43547:SF2">
    <property type="entry name" value="HYBRID SIGNAL TRANSDUCTION HISTIDINE KINASE C"/>
    <property type="match status" value="1"/>
</dbReference>
<keyword evidence="11 12" id="KW-0472">Membrane</keyword>
<evidence type="ECO:0000256" key="11">
    <source>
        <dbReference type="ARBA" id="ARBA00023136"/>
    </source>
</evidence>
<accession>A0AAT9GJV9</accession>
<feature type="transmembrane region" description="Helical" evidence="12">
    <location>
        <begin position="367"/>
        <end position="385"/>
    </location>
</feature>
<dbReference type="SUPFAM" id="SSF55874">
    <property type="entry name" value="ATPase domain of HSP90 chaperone/DNA topoisomerase II/histidine kinase"/>
    <property type="match status" value="1"/>
</dbReference>
<protein>
    <recommendedName>
        <fullName evidence="3">histidine kinase</fullName>
        <ecNumber evidence="3">2.7.13.3</ecNumber>
    </recommendedName>
</protein>
<dbReference type="InterPro" id="IPR004358">
    <property type="entry name" value="Sig_transdc_His_kin-like_C"/>
</dbReference>
<keyword evidence="7" id="KW-0547">Nucleotide-binding</keyword>
<evidence type="ECO:0000313" key="14">
    <source>
        <dbReference type="EMBL" id="BFG70762.1"/>
    </source>
</evidence>
<proteinExistence type="predicted"/>
<dbReference type="PRINTS" id="PR00344">
    <property type="entry name" value="BCTRLSENSOR"/>
</dbReference>
<keyword evidence="6" id="KW-0808">Transferase</keyword>
<dbReference type="GO" id="GO:0005886">
    <property type="term" value="C:plasma membrane"/>
    <property type="evidence" value="ECO:0007669"/>
    <property type="project" value="UniProtKB-SubCell"/>
</dbReference>
<reference evidence="14" key="1">
    <citation type="submission" date="2024-02" db="EMBL/GenBank/DDBJ databases">
        <title>Sediminibacterium planktonica sp. nov. and Sediminibacterium longus sp. nov., isolated from surface lake and river water.</title>
        <authorList>
            <person name="Watanabe K."/>
            <person name="Takemine S."/>
            <person name="Ishii Y."/>
            <person name="Ogata Y."/>
            <person name="Shindo C."/>
            <person name="Suda W."/>
        </authorList>
    </citation>
    <scope>NUCLEOTIDE SEQUENCE</scope>
    <source>
        <strain evidence="14">KACHI17</strain>
    </source>
</reference>
<comment type="subcellular location">
    <subcellularLocation>
        <location evidence="2">Cell membrane</location>
    </subcellularLocation>
</comment>
<evidence type="ECO:0000256" key="12">
    <source>
        <dbReference type="SAM" id="Phobius"/>
    </source>
</evidence>